<proteinExistence type="predicted"/>
<reference evidence="1" key="3">
    <citation type="journal article" date="2019" name="Microorganisms">
        <title>Red-Brown Pigmentation of Acidipropionibacterium jensenii Is Tied to Haemolytic Activity and cyl-Like Gene Cluster.</title>
        <authorList>
            <person name="Deptula P."/>
            <person name="Loivamaa I."/>
            <person name="Smolander O.P."/>
            <person name="Laine P."/>
            <person name="Roberts R.J."/>
            <person name="Piironen V."/>
            <person name="Paulin L."/>
            <person name="Savijoki K."/>
            <person name="Auvinen P."/>
            <person name="Varmanen P."/>
        </authorList>
    </citation>
    <scope>NUCLEOTIDE SEQUENCE</scope>
    <source>
        <strain evidence="1">JS280</strain>
    </source>
</reference>
<evidence type="ECO:0000313" key="4">
    <source>
        <dbReference type="Proteomes" id="UP000285875"/>
    </source>
</evidence>
<dbReference type="KEGG" id="aji:C0Z10_09720"/>
<accession>A0A3S4W6K8</accession>
<gene>
    <name evidence="1" type="ORF">C0Z10_09720</name>
    <name evidence="2" type="ORF">NCTC13652_00069</name>
</gene>
<organism evidence="2 3">
    <name type="scientific">Acidipropionibacterium jensenii</name>
    <dbReference type="NCBI Taxonomy" id="1749"/>
    <lineage>
        <taxon>Bacteria</taxon>
        <taxon>Bacillati</taxon>
        <taxon>Actinomycetota</taxon>
        <taxon>Actinomycetes</taxon>
        <taxon>Propionibacteriales</taxon>
        <taxon>Propionibacteriaceae</taxon>
        <taxon>Acidipropionibacterium</taxon>
    </lineage>
</organism>
<reference evidence="2 3" key="2">
    <citation type="submission" date="2018-12" db="EMBL/GenBank/DDBJ databases">
        <authorList>
            <consortium name="Pathogen Informatics"/>
        </authorList>
    </citation>
    <scope>NUCLEOTIDE SEQUENCE [LARGE SCALE GENOMIC DNA]</scope>
    <source>
        <strain evidence="2 3">NCTC13652</strain>
    </source>
</reference>
<reference evidence="4" key="1">
    <citation type="submission" date="2017-12" db="EMBL/GenBank/DDBJ databases">
        <title>Whole genome sequencing of Acidipropionibacterium jensenii strains JS279 and JS280.</title>
        <authorList>
            <person name="Deptula P."/>
            <person name="Laine P."/>
            <person name="Smolander O.-P."/>
            <person name="Paulin L."/>
            <person name="Auvinen P."/>
            <person name="Varmanen P."/>
        </authorList>
    </citation>
    <scope>NUCLEOTIDE SEQUENCE [LARGE SCALE GENOMIC DNA]</scope>
    <source>
        <strain evidence="4">JS280</strain>
    </source>
</reference>
<dbReference type="EMBL" id="CP025570">
    <property type="protein sequence ID" value="AZZ39982.1"/>
    <property type="molecule type" value="Genomic_DNA"/>
</dbReference>
<dbReference type="RefSeq" id="WP_028703671.1">
    <property type="nucleotide sequence ID" value="NZ_CP025570.1"/>
</dbReference>
<name>A0A3S4W6K8_9ACTN</name>
<evidence type="ECO:0000313" key="2">
    <source>
        <dbReference type="EMBL" id="VEI01917.1"/>
    </source>
</evidence>
<dbReference type="Proteomes" id="UP000277858">
    <property type="component" value="Chromosome"/>
</dbReference>
<keyword evidence="3" id="KW-1185">Reference proteome</keyword>
<protein>
    <submittedName>
        <fullName evidence="2">Uncharacterized protein</fullName>
    </submittedName>
</protein>
<evidence type="ECO:0000313" key="3">
    <source>
        <dbReference type="Proteomes" id="UP000277858"/>
    </source>
</evidence>
<dbReference type="OrthoDB" id="3731058at2"/>
<dbReference type="AlphaFoldDB" id="A0A3S4W6K8"/>
<dbReference type="EMBL" id="LR134473">
    <property type="protein sequence ID" value="VEI01917.1"/>
    <property type="molecule type" value="Genomic_DNA"/>
</dbReference>
<dbReference type="STRING" id="1122997.GCA_000425285_02350"/>
<dbReference type="Proteomes" id="UP000285875">
    <property type="component" value="Chromosome"/>
</dbReference>
<evidence type="ECO:0000313" key="1">
    <source>
        <dbReference type="EMBL" id="AZZ39982.1"/>
    </source>
</evidence>
<sequence length="187" mass="19696">MTTTSSSQSTSTRGRRPRNRRVLGALAAGVVALTGLTGCLPSSGMAVQVGDQRVSMDTFENDVEACSALANSQTMSPRQVIATTVTQAAVGEELLARSGRTLTTSQRDALMQSNNLTALNASPTCRQLGLRLTSLYAVVQGSDADTLRRQVHSLDVQVNPRLGGWYPDQLLVAGSSSLSSLWAGSRA</sequence>